<dbReference type="EMBL" id="CP025746">
    <property type="protein sequence ID" value="QAA32819.1"/>
    <property type="molecule type" value="Genomic_DNA"/>
</dbReference>
<name>A0A3R5QYW4_9CLOT</name>
<dbReference type="InterPro" id="IPR045087">
    <property type="entry name" value="Cu-oxidase_fam"/>
</dbReference>
<evidence type="ECO:0000256" key="1">
    <source>
        <dbReference type="ARBA" id="ARBA00022723"/>
    </source>
</evidence>
<dbReference type="InterPro" id="IPR011706">
    <property type="entry name" value="Cu-oxidase_C"/>
</dbReference>
<dbReference type="InterPro" id="IPR011707">
    <property type="entry name" value="Cu-oxidase-like_N"/>
</dbReference>
<dbReference type="Gene3D" id="2.60.40.420">
    <property type="entry name" value="Cupredoxins - blue copper proteins"/>
    <property type="match status" value="2"/>
</dbReference>
<evidence type="ECO:0000313" key="6">
    <source>
        <dbReference type="EMBL" id="QAA32819.1"/>
    </source>
</evidence>
<keyword evidence="2" id="KW-0560">Oxidoreductase</keyword>
<dbReference type="Pfam" id="PF07732">
    <property type="entry name" value="Cu-oxidase_3"/>
    <property type="match status" value="1"/>
</dbReference>
<reference evidence="6 7" key="1">
    <citation type="submission" date="2018-01" db="EMBL/GenBank/DDBJ databases">
        <title>Genome Sequencing and Assembly of Anaerobacter polyendosporus strain CT4.</title>
        <authorList>
            <person name="Tachaapaikoon C."/>
            <person name="Sutheeworapong S."/>
            <person name="Jenjaroenpun P."/>
            <person name="Wongsurawat T."/>
            <person name="Nookeaw I."/>
            <person name="Cheawchanlertfa P."/>
            <person name="Kosugi A."/>
            <person name="Cheevadhanarak S."/>
            <person name="Ratanakhanokchai K."/>
        </authorList>
    </citation>
    <scope>NUCLEOTIDE SEQUENCE [LARGE SCALE GENOMIC DNA]</scope>
    <source>
        <strain evidence="6 7">CT4</strain>
    </source>
</reference>
<accession>A0A3R5QYW4</accession>
<evidence type="ECO:0000313" key="7">
    <source>
        <dbReference type="Proteomes" id="UP000286268"/>
    </source>
</evidence>
<feature type="domain" description="Plastocyanin-like" evidence="5">
    <location>
        <begin position="39"/>
        <end position="141"/>
    </location>
</feature>
<protein>
    <submittedName>
        <fullName evidence="6">Copper oxidase</fullName>
    </submittedName>
</protein>
<keyword evidence="7" id="KW-1185">Reference proteome</keyword>
<dbReference type="GO" id="GO:0016491">
    <property type="term" value="F:oxidoreductase activity"/>
    <property type="evidence" value="ECO:0007669"/>
    <property type="project" value="UniProtKB-KW"/>
</dbReference>
<dbReference type="Pfam" id="PF07731">
    <property type="entry name" value="Cu-oxidase_2"/>
    <property type="match status" value="1"/>
</dbReference>
<dbReference type="PANTHER" id="PTHR11709">
    <property type="entry name" value="MULTI-COPPER OXIDASE"/>
    <property type="match status" value="1"/>
</dbReference>
<proteinExistence type="predicted"/>
<dbReference type="AlphaFoldDB" id="A0A3R5QYW4"/>
<dbReference type="RefSeq" id="WP_128213557.1">
    <property type="nucleotide sequence ID" value="NZ_CP025746.1"/>
</dbReference>
<feature type="domain" description="Plastocyanin-like" evidence="4">
    <location>
        <begin position="180"/>
        <end position="281"/>
    </location>
</feature>
<sequence>MVITPDLHNLPYKEIKGVKYFELVAEEVERELLPGLFIKAWGYNGSTPGPTIQVCPGDYVNFRVYNKLSEPTSVHWHGLDVPVVMDGVPDVQPSPKIEPGRYFDYRFKIVNPPGTHMYHTHHISHTQQMMGLMGGLIILDPYDLKTDRDYFIMLQEFKVEGLPMGVVKPGKYEIDPHSHDFNFFTMNGRAFPFTTPLEVKCGENIKIRLGNAMENGHPIHIHGHQFMVSAADGNTIEPRNRMRKNTIHVASGETWDVEFFTNNPGIWPFHCHIPHHMTNNMTKPTGGMFTTIVYKDVPMK</sequence>
<organism evidence="6 7">
    <name type="scientific">Clostridium manihotivorum</name>
    <dbReference type="NCBI Taxonomy" id="2320868"/>
    <lineage>
        <taxon>Bacteria</taxon>
        <taxon>Bacillati</taxon>
        <taxon>Bacillota</taxon>
        <taxon>Clostridia</taxon>
        <taxon>Eubacteriales</taxon>
        <taxon>Clostridiaceae</taxon>
        <taxon>Clostridium</taxon>
    </lineage>
</organism>
<dbReference type="CDD" id="cd04202">
    <property type="entry name" value="CuRO_D2_2dMcoN_like"/>
    <property type="match status" value="1"/>
</dbReference>
<dbReference type="KEGG" id="cmah:C1I91_14855"/>
<dbReference type="PANTHER" id="PTHR11709:SF394">
    <property type="entry name" value="FI03373P-RELATED"/>
    <property type="match status" value="1"/>
</dbReference>
<dbReference type="GO" id="GO:0005507">
    <property type="term" value="F:copper ion binding"/>
    <property type="evidence" value="ECO:0007669"/>
    <property type="project" value="InterPro"/>
</dbReference>
<dbReference type="Proteomes" id="UP000286268">
    <property type="component" value="Chromosome"/>
</dbReference>
<evidence type="ECO:0000259" key="4">
    <source>
        <dbReference type="Pfam" id="PF07731"/>
    </source>
</evidence>
<evidence type="ECO:0000256" key="3">
    <source>
        <dbReference type="ARBA" id="ARBA00023008"/>
    </source>
</evidence>
<dbReference type="InterPro" id="IPR008972">
    <property type="entry name" value="Cupredoxin"/>
</dbReference>
<keyword evidence="1" id="KW-0479">Metal-binding</keyword>
<dbReference type="OrthoDB" id="9757546at2"/>
<keyword evidence="3" id="KW-0186">Copper</keyword>
<evidence type="ECO:0000259" key="5">
    <source>
        <dbReference type="Pfam" id="PF07732"/>
    </source>
</evidence>
<dbReference type="SUPFAM" id="SSF49503">
    <property type="entry name" value="Cupredoxins"/>
    <property type="match status" value="2"/>
</dbReference>
<gene>
    <name evidence="6" type="ORF">C1I91_14855</name>
</gene>
<evidence type="ECO:0000256" key="2">
    <source>
        <dbReference type="ARBA" id="ARBA00023002"/>
    </source>
</evidence>